<feature type="compositionally biased region" description="Polar residues" evidence="12">
    <location>
        <begin position="676"/>
        <end position="696"/>
    </location>
</feature>
<evidence type="ECO:0000256" key="12">
    <source>
        <dbReference type="SAM" id="MobiDB-lite"/>
    </source>
</evidence>
<dbReference type="Gene3D" id="1.10.290.10">
    <property type="entry name" value="Topoisomerase I, domain 4"/>
    <property type="match status" value="1"/>
</dbReference>
<dbReference type="PROSITE" id="PS51999">
    <property type="entry name" value="ZF_GRF"/>
    <property type="match status" value="2"/>
</dbReference>
<evidence type="ECO:0000259" key="15">
    <source>
        <dbReference type="PROSITE" id="PS52039"/>
    </source>
</evidence>
<dbReference type="GO" id="GO:0005634">
    <property type="term" value="C:nucleus"/>
    <property type="evidence" value="ECO:0007669"/>
    <property type="project" value="TreeGrafter"/>
</dbReference>
<proteinExistence type="inferred from homology"/>
<organism evidence="16 17">
    <name type="scientific">Multifurca ochricompacta</name>
    <dbReference type="NCBI Taxonomy" id="376703"/>
    <lineage>
        <taxon>Eukaryota</taxon>
        <taxon>Fungi</taxon>
        <taxon>Dikarya</taxon>
        <taxon>Basidiomycota</taxon>
        <taxon>Agaricomycotina</taxon>
        <taxon>Agaricomycetes</taxon>
        <taxon>Russulales</taxon>
        <taxon>Russulaceae</taxon>
        <taxon>Multifurca</taxon>
    </lineage>
</organism>
<dbReference type="Gene3D" id="3.40.50.140">
    <property type="match status" value="1"/>
</dbReference>
<dbReference type="InterPro" id="IPR034144">
    <property type="entry name" value="TOPRIM_TopoIII"/>
</dbReference>
<keyword evidence="4" id="KW-0479">Metal-binding</keyword>
<evidence type="ECO:0000256" key="1">
    <source>
        <dbReference type="ARBA" id="ARBA00000213"/>
    </source>
</evidence>
<dbReference type="GO" id="GO:0008270">
    <property type="term" value="F:zinc ion binding"/>
    <property type="evidence" value="ECO:0007669"/>
    <property type="project" value="UniProtKB-KW"/>
</dbReference>
<evidence type="ECO:0000256" key="7">
    <source>
        <dbReference type="ARBA" id="ARBA00023029"/>
    </source>
</evidence>
<evidence type="ECO:0000256" key="3">
    <source>
        <dbReference type="ARBA" id="ARBA00012891"/>
    </source>
</evidence>
<feature type="domain" description="Toprim" evidence="13">
    <location>
        <begin position="80"/>
        <end position="144"/>
    </location>
</feature>
<dbReference type="FunFam" id="1.10.290.10:FF:000001">
    <property type="entry name" value="DNA topoisomerase"/>
    <property type="match status" value="1"/>
</dbReference>
<dbReference type="InterPro" id="IPR013826">
    <property type="entry name" value="Topo_IA_cen_sub3"/>
</dbReference>
<accession>A0AAD4LYU2</accession>
<feature type="domain" description="GRF-type" evidence="14">
    <location>
        <begin position="790"/>
        <end position="832"/>
    </location>
</feature>
<evidence type="ECO:0000256" key="9">
    <source>
        <dbReference type="ARBA" id="ARBA00023235"/>
    </source>
</evidence>
<keyword evidence="5 10" id="KW-0863">Zinc-finger</keyword>
<dbReference type="Pfam" id="PF01751">
    <property type="entry name" value="Toprim"/>
    <property type="match status" value="1"/>
</dbReference>
<dbReference type="InterPro" id="IPR023405">
    <property type="entry name" value="Topo_IA_core_domain"/>
</dbReference>
<keyword evidence="9 11" id="KW-0413">Isomerase</keyword>
<dbReference type="InterPro" id="IPR003602">
    <property type="entry name" value="Topo_IA_DNA-bd_dom"/>
</dbReference>
<evidence type="ECO:0000256" key="11">
    <source>
        <dbReference type="RuleBase" id="RU362092"/>
    </source>
</evidence>
<evidence type="ECO:0000259" key="14">
    <source>
        <dbReference type="PROSITE" id="PS51999"/>
    </source>
</evidence>
<evidence type="ECO:0000256" key="6">
    <source>
        <dbReference type="ARBA" id="ARBA00022833"/>
    </source>
</evidence>
<keyword evidence="6" id="KW-0862">Zinc</keyword>
<dbReference type="EMBL" id="WTXG01000054">
    <property type="protein sequence ID" value="KAI0295814.1"/>
    <property type="molecule type" value="Genomic_DNA"/>
</dbReference>
<name>A0AAD4LYU2_9AGAM</name>
<dbReference type="FunFam" id="3.40.50.140:FF:000005">
    <property type="entry name" value="DNA topoisomerase"/>
    <property type="match status" value="1"/>
</dbReference>
<dbReference type="SMART" id="SM00437">
    <property type="entry name" value="TOP1Ac"/>
    <property type="match status" value="1"/>
</dbReference>
<evidence type="ECO:0000259" key="13">
    <source>
        <dbReference type="PROSITE" id="PS50880"/>
    </source>
</evidence>
<dbReference type="CDD" id="cd00186">
    <property type="entry name" value="TOP1Ac"/>
    <property type="match status" value="1"/>
</dbReference>
<dbReference type="PROSITE" id="PS00396">
    <property type="entry name" value="TOPO_IA_1"/>
    <property type="match status" value="1"/>
</dbReference>
<feature type="domain" description="GRF-type" evidence="14">
    <location>
        <begin position="713"/>
        <end position="753"/>
    </location>
</feature>
<dbReference type="PROSITE" id="PS52039">
    <property type="entry name" value="TOPO_IA_2"/>
    <property type="match status" value="1"/>
</dbReference>
<dbReference type="GO" id="GO:0003917">
    <property type="term" value="F:DNA topoisomerase type I (single strand cut, ATP-independent) activity"/>
    <property type="evidence" value="ECO:0007669"/>
    <property type="project" value="UniProtKB-EC"/>
</dbReference>
<evidence type="ECO:0000256" key="5">
    <source>
        <dbReference type="ARBA" id="ARBA00022771"/>
    </source>
</evidence>
<evidence type="ECO:0000256" key="8">
    <source>
        <dbReference type="ARBA" id="ARBA00023125"/>
    </source>
</evidence>
<keyword evidence="17" id="KW-1185">Reference proteome</keyword>
<evidence type="ECO:0000256" key="10">
    <source>
        <dbReference type="PROSITE-ProRule" id="PRU01343"/>
    </source>
</evidence>
<dbReference type="SMART" id="SM00436">
    <property type="entry name" value="TOP1Bc"/>
    <property type="match status" value="1"/>
</dbReference>
<dbReference type="SUPFAM" id="SSF56712">
    <property type="entry name" value="Prokaryotic type I DNA topoisomerase"/>
    <property type="match status" value="1"/>
</dbReference>
<dbReference type="InterPro" id="IPR013825">
    <property type="entry name" value="Topo_IA_cen_sub2"/>
</dbReference>
<dbReference type="PROSITE" id="PS50880">
    <property type="entry name" value="TOPRIM"/>
    <property type="match status" value="1"/>
</dbReference>
<dbReference type="InterPro" id="IPR000380">
    <property type="entry name" value="Topo_IA"/>
</dbReference>
<protein>
    <recommendedName>
        <fullName evidence="3 11">DNA topoisomerase</fullName>
        <ecNumber evidence="3 11">5.6.2.1</ecNumber>
    </recommendedName>
</protein>
<dbReference type="AlphaFoldDB" id="A0AAD4LYU2"/>
<dbReference type="Pfam" id="PF01131">
    <property type="entry name" value="Topoisom_bac"/>
    <property type="match status" value="1"/>
</dbReference>
<comment type="caution">
    <text evidence="16">The sequence shown here is derived from an EMBL/GenBank/DDBJ whole genome shotgun (WGS) entry which is preliminary data.</text>
</comment>
<dbReference type="GO" id="GO:0006265">
    <property type="term" value="P:DNA topological change"/>
    <property type="evidence" value="ECO:0007669"/>
    <property type="project" value="InterPro"/>
</dbReference>
<feature type="compositionally biased region" description="Gly residues" evidence="12">
    <location>
        <begin position="615"/>
        <end position="643"/>
    </location>
</feature>
<dbReference type="Gene3D" id="2.70.20.10">
    <property type="entry name" value="Topoisomerase I, domain 3"/>
    <property type="match status" value="1"/>
</dbReference>
<feature type="region of interest" description="Disordered" evidence="12">
    <location>
        <begin position="748"/>
        <end position="769"/>
    </location>
</feature>
<dbReference type="PANTHER" id="PTHR11390">
    <property type="entry name" value="PROKARYOTIC DNA TOPOISOMERASE"/>
    <property type="match status" value="1"/>
</dbReference>
<dbReference type="InterPro" id="IPR010666">
    <property type="entry name" value="Znf_GRF"/>
</dbReference>
<comment type="catalytic activity">
    <reaction evidence="1 11">
        <text>ATP-independent breakage of single-stranded DNA, followed by passage and rejoining.</text>
        <dbReference type="EC" id="5.6.2.1"/>
    </reaction>
</comment>
<dbReference type="Gene3D" id="1.10.460.10">
    <property type="entry name" value="Topoisomerase I, domain 2"/>
    <property type="match status" value="1"/>
</dbReference>
<dbReference type="GO" id="GO:0006281">
    <property type="term" value="P:DNA repair"/>
    <property type="evidence" value="ECO:0007669"/>
    <property type="project" value="TreeGrafter"/>
</dbReference>
<comment type="function">
    <text evidence="11">Introduces a single-strand break via transesterification at a target site in duplex DNA. Releases the supercoiling and torsional tension of DNA introduced during the DNA replication and transcription by transiently cleaving and rejoining one strand of the DNA duplex. The scissile phosphodiester is attacked by the catalytic tyrosine of the enzyme, resulting in the formation of a DNA-(5'-phosphotyrosyl)-enzyme intermediate and the expulsion of a 3'-OH DNA strand.</text>
</comment>
<dbReference type="InterPro" id="IPR006171">
    <property type="entry name" value="TOPRIM_dom"/>
</dbReference>
<dbReference type="PANTHER" id="PTHR11390:SF21">
    <property type="entry name" value="DNA TOPOISOMERASE 3-ALPHA"/>
    <property type="match status" value="1"/>
</dbReference>
<dbReference type="EC" id="5.6.2.1" evidence="3 11"/>
<evidence type="ECO:0000313" key="16">
    <source>
        <dbReference type="EMBL" id="KAI0295814.1"/>
    </source>
</evidence>
<keyword evidence="7 11" id="KW-0799">Topoisomerase</keyword>
<comment type="similarity">
    <text evidence="2 11">Belongs to the type IA topoisomerase family.</text>
</comment>
<evidence type="ECO:0000256" key="4">
    <source>
        <dbReference type="ARBA" id="ARBA00022723"/>
    </source>
</evidence>
<dbReference type="Pfam" id="PF06839">
    <property type="entry name" value="Zn_ribbon_GRF"/>
    <property type="match status" value="2"/>
</dbReference>
<feature type="compositionally biased region" description="Low complexity" evidence="12">
    <location>
        <begin position="651"/>
        <end position="661"/>
    </location>
</feature>
<evidence type="ECO:0000256" key="2">
    <source>
        <dbReference type="ARBA" id="ARBA00009446"/>
    </source>
</evidence>
<gene>
    <name evidence="16" type="ORF">B0F90DRAFT_1637286</name>
</gene>
<dbReference type="GO" id="GO:0031422">
    <property type="term" value="C:RecQ family helicase-topoisomerase III complex"/>
    <property type="evidence" value="ECO:0007669"/>
    <property type="project" value="TreeGrafter"/>
</dbReference>
<dbReference type="InterPro" id="IPR013497">
    <property type="entry name" value="Topo_IA_cen"/>
</dbReference>
<dbReference type="GO" id="GO:0006310">
    <property type="term" value="P:DNA recombination"/>
    <property type="evidence" value="ECO:0007669"/>
    <property type="project" value="TreeGrafter"/>
</dbReference>
<keyword evidence="8 11" id="KW-0238">DNA-binding</keyword>
<evidence type="ECO:0000313" key="17">
    <source>
        <dbReference type="Proteomes" id="UP001203297"/>
    </source>
</evidence>
<dbReference type="GO" id="GO:0003677">
    <property type="term" value="F:DNA binding"/>
    <property type="evidence" value="ECO:0007669"/>
    <property type="project" value="UniProtKB-KW"/>
</dbReference>
<feature type="region of interest" description="Disordered" evidence="12">
    <location>
        <begin position="367"/>
        <end position="393"/>
    </location>
</feature>
<feature type="region of interest" description="Disordered" evidence="12">
    <location>
        <begin position="605"/>
        <end position="707"/>
    </location>
</feature>
<dbReference type="CDD" id="cd03362">
    <property type="entry name" value="TOPRIM_TopoIA_TopoIII"/>
    <property type="match status" value="1"/>
</dbReference>
<reference evidence="16" key="1">
    <citation type="journal article" date="2022" name="New Phytol.">
        <title>Evolutionary transition to the ectomycorrhizal habit in the genomes of a hyperdiverse lineage of mushroom-forming fungi.</title>
        <authorList>
            <person name="Looney B."/>
            <person name="Miyauchi S."/>
            <person name="Morin E."/>
            <person name="Drula E."/>
            <person name="Courty P.E."/>
            <person name="Kohler A."/>
            <person name="Kuo A."/>
            <person name="LaButti K."/>
            <person name="Pangilinan J."/>
            <person name="Lipzen A."/>
            <person name="Riley R."/>
            <person name="Andreopoulos W."/>
            <person name="He G."/>
            <person name="Johnson J."/>
            <person name="Nolan M."/>
            <person name="Tritt A."/>
            <person name="Barry K.W."/>
            <person name="Grigoriev I.V."/>
            <person name="Nagy L.G."/>
            <person name="Hibbett D."/>
            <person name="Henrissat B."/>
            <person name="Matheny P.B."/>
            <person name="Labbe J."/>
            <person name="Martin F.M."/>
        </authorList>
    </citation>
    <scope>NUCLEOTIDE SEQUENCE</scope>
    <source>
        <strain evidence="16">BPL690</strain>
    </source>
</reference>
<dbReference type="InterPro" id="IPR013824">
    <property type="entry name" value="Topo_IA_cen_sub1"/>
</dbReference>
<dbReference type="Proteomes" id="UP001203297">
    <property type="component" value="Unassembled WGS sequence"/>
</dbReference>
<dbReference type="PRINTS" id="PR00417">
    <property type="entry name" value="PRTPISMRASEI"/>
</dbReference>
<dbReference type="SMART" id="SM00493">
    <property type="entry name" value="TOPRIM"/>
    <property type="match status" value="1"/>
</dbReference>
<sequence length="868" mass="96431">MIVLCVAEKPSISKSITNILSGGQFQTRSTRSNIIKNYDFSYPHSRANFTVTCVAGHVLQHDFAQSHRKWHSCDPFELFDAPIVTEVAPDKKAIADNLTAEALKAQQLMIWTDCDREGENIGAEIVKICRRVKPGIIVKRARFSAIISQQIHHAAQHPVELDYFQASAVEARIILDLRIGAAFTRMQTRTLQPLFQQITGVVSYGPCQFPTLGFVVSRFDQVQAFQPEKFWYIYLALCHDVTGNKEETPFTWSRGHLFDFSVAYALYVGVLEDKMARVTKVTKKNTKKWKPLPLTTVELQKSGSRLLKLSPKKILDIAEHLYQQGFVSYPRTETDQFDPQFDLASLIAKQVADLAWGAFASSLRDGGGFSQPRRGKNNDQAHPPIHPTAHAGNLTGDEKRVYEFITRRFLACCSKDALGFETTVEVEYGGEDFFAKGLIILERNYLEVYPYDKWNGKELPDFEEGATFVPSVCELRDGTTTKPSLLTEADLVGIMDKNGIGTDATIAQHIDTIIDREYVIPRMEGSVKYLVPSTFGIGLANGYNDIGFDRSLSKPQLRRETERNMVAVCQGTKTKNDMIVEAVEQYKDMYIKAKTNFAKVISSVRSHIDRDSRPGEGGNDRNGGPRPGGNNGDGDGPPGGNGGHGRRGRGAARNARNVGAPYRRPNAPTRSDRTALASQTRANPSRSSSGALQTAPRTLPVAGPSTLAPQINCFCGKPSMELIVKRDSENKGRRFRRCGQPENCDFFEWTDEPPREDKTNHGRPPNPPSILAKRKRIDDTRIVQTLPKFCHCDLTAVLRTVKKEGSNQGKQYWSCPNSQAAACGFFEWDVKETAAPLNARTQSAGSQQTTGECFNVSARSISIKCAIC</sequence>
<dbReference type="InterPro" id="IPR003601">
    <property type="entry name" value="Topo_IA_2"/>
</dbReference>
<dbReference type="InterPro" id="IPR023406">
    <property type="entry name" value="Topo_IA_AS"/>
</dbReference>
<feature type="domain" description="Topo IA-type catalytic" evidence="15">
    <location>
        <begin position="162"/>
        <end position="590"/>
    </location>
</feature>